<protein>
    <submittedName>
        <fullName evidence="1">Uncharacterized protein</fullName>
    </submittedName>
</protein>
<sequence>MIVLLTLPLTYSYPELYSPTLVIANRDSPDEEYAKMIIDNLYLKRKIEVLNASEVEVFEREIECIPNTGQQHLSGLYRL</sequence>
<accession>A0A832ZBZ8</accession>
<reference evidence="1" key="1">
    <citation type="journal article" date="2020" name="ISME J.">
        <title>Gammaproteobacteria mediating utilization of methyl-, sulfur- and petroleum organic compounds in deep ocean hydrothermal plumes.</title>
        <authorList>
            <person name="Zhou Z."/>
            <person name="Liu Y."/>
            <person name="Pan J."/>
            <person name="Cron B.R."/>
            <person name="Toner B.M."/>
            <person name="Anantharaman K."/>
            <person name="Breier J.A."/>
            <person name="Dick G.J."/>
            <person name="Li M."/>
        </authorList>
    </citation>
    <scope>NUCLEOTIDE SEQUENCE</scope>
    <source>
        <strain evidence="1">SZUA-1453</strain>
    </source>
</reference>
<proteinExistence type="predicted"/>
<dbReference type="AlphaFoldDB" id="A0A832ZBZ8"/>
<evidence type="ECO:0000313" key="1">
    <source>
        <dbReference type="EMBL" id="HIP84641.1"/>
    </source>
</evidence>
<comment type="caution">
    <text evidence="1">The sequence shown here is derived from an EMBL/GenBank/DDBJ whole genome shotgun (WGS) entry which is preliminary data.</text>
</comment>
<dbReference type="Proteomes" id="UP000643554">
    <property type="component" value="Unassembled WGS sequence"/>
</dbReference>
<gene>
    <name evidence="1" type="ORF">EYH15_04050</name>
</gene>
<organism evidence="1 2">
    <name type="scientific">Methanothermococcus okinawensis</name>
    <dbReference type="NCBI Taxonomy" id="155863"/>
    <lineage>
        <taxon>Archaea</taxon>
        <taxon>Methanobacteriati</taxon>
        <taxon>Methanobacteriota</taxon>
        <taxon>Methanomada group</taxon>
        <taxon>Methanococci</taxon>
        <taxon>Methanococcales</taxon>
        <taxon>Methanococcaceae</taxon>
        <taxon>Methanothermococcus</taxon>
    </lineage>
</organism>
<dbReference type="EMBL" id="DQUI01000067">
    <property type="protein sequence ID" value="HIP84641.1"/>
    <property type="molecule type" value="Genomic_DNA"/>
</dbReference>
<name>A0A832ZBZ8_9EURY</name>
<evidence type="ECO:0000313" key="2">
    <source>
        <dbReference type="Proteomes" id="UP000643554"/>
    </source>
</evidence>